<evidence type="ECO:0000256" key="1">
    <source>
        <dbReference type="ARBA" id="ARBA00004123"/>
    </source>
</evidence>
<organism evidence="4 5">
    <name type="scientific">Aureobasidium subglaciale (strain EXF-2481)</name>
    <name type="common">Aureobasidium pullulans var. subglaciale</name>
    <dbReference type="NCBI Taxonomy" id="1043005"/>
    <lineage>
        <taxon>Eukaryota</taxon>
        <taxon>Fungi</taxon>
        <taxon>Dikarya</taxon>
        <taxon>Ascomycota</taxon>
        <taxon>Pezizomycotina</taxon>
        <taxon>Dothideomycetes</taxon>
        <taxon>Dothideomycetidae</taxon>
        <taxon>Dothideales</taxon>
        <taxon>Saccotheciaceae</taxon>
        <taxon>Aureobasidium</taxon>
    </lineage>
</organism>
<gene>
    <name evidence="4" type="ORF">AUEXF2481DRAFT_42091</name>
</gene>
<feature type="region of interest" description="Disordered" evidence="3">
    <location>
        <begin position="1"/>
        <end position="288"/>
    </location>
</feature>
<feature type="compositionally biased region" description="Low complexity" evidence="3">
    <location>
        <begin position="184"/>
        <end position="203"/>
    </location>
</feature>
<comment type="subcellular location">
    <subcellularLocation>
        <location evidence="1">Nucleus</location>
    </subcellularLocation>
</comment>
<keyword evidence="2" id="KW-0539">Nucleus</keyword>
<feature type="compositionally biased region" description="Basic and acidic residues" evidence="3">
    <location>
        <begin position="1"/>
        <end position="35"/>
    </location>
</feature>
<feature type="compositionally biased region" description="Low complexity" evidence="3">
    <location>
        <begin position="250"/>
        <end position="267"/>
    </location>
</feature>
<evidence type="ECO:0000313" key="5">
    <source>
        <dbReference type="Proteomes" id="UP000030641"/>
    </source>
</evidence>
<evidence type="ECO:0000313" key="4">
    <source>
        <dbReference type="EMBL" id="KEQ93362.1"/>
    </source>
</evidence>
<feature type="compositionally biased region" description="Basic and acidic residues" evidence="3">
    <location>
        <begin position="77"/>
        <end position="89"/>
    </location>
</feature>
<dbReference type="GO" id="GO:0003677">
    <property type="term" value="F:DNA binding"/>
    <property type="evidence" value="ECO:0007669"/>
    <property type="project" value="InterPro"/>
</dbReference>
<proteinExistence type="predicted"/>
<feature type="compositionally biased region" description="Basic residues" evidence="3">
    <location>
        <begin position="805"/>
        <end position="814"/>
    </location>
</feature>
<dbReference type="PANTHER" id="PTHR15074">
    <property type="entry name" value="METHYL-CPG-BINDING PROTEIN"/>
    <property type="match status" value="1"/>
</dbReference>
<dbReference type="InterPro" id="IPR045138">
    <property type="entry name" value="MeCP2/MBD4"/>
</dbReference>
<dbReference type="OMA" id="KNPHTHD"/>
<keyword evidence="5" id="KW-1185">Reference proteome</keyword>
<dbReference type="InParanoid" id="A0A074YGZ2"/>
<accession>A0A074YGZ2</accession>
<dbReference type="OrthoDB" id="5373744at2759"/>
<name>A0A074YGZ2_AURSE</name>
<dbReference type="Proteomes" id="UP000030641">
    <property type="component" value="Unassembled WGS sequence"/>
</dbReference>
<dbReference type="AlphaFoldDB" id="A0A074YGZ2"/>
<dbReference type="RefSeq" id="XP_013341820.1">
    <property type="nucleotide sequence ID" value="XM_013486366.1"/>
</dbReference>
<protein>
    <recommendedName>
        <fullName evidence="6">5-Methylcytosine G/T mismatch-specific DNA glycosylase</fullName>
    </recommendedName>
</protein>
<dbReference type="STRING" id="1043005.A0A074YGZ2"/>
<reference evidence="4 5" key="1">
    <citation type="journal article" date="2014" name="BMC Genomics">
        <title>Genome sequencing of four Aureobasidium pullulans varieties: biotechnological potential, stress tolerance, and description of new species.</title>
        <authorList>
            <person name="Gostin Ar C."/>
            <person name="Ohm R.A."/>
            <person name="Kogej T."/>
            <person name="Sonjak S."/>
            <person name="Turk M."/>
            <person name="Zajc J."/>
            <person name="Zalar P."/>
            <person name="Grube M."/>
            <person name="Sun H."/>
            <person name="Han J."/>
            <person name="Sharma A."/>
            <person name="Chiniquy J."/>
            <person name="Ngan C.Y."/>
            <person name="Lipzen A."/>
            <person name="Barry K."/>
            <person name="Grigoriev I.V."/>
            <person name="Gunde-Cimerman N."/>
        </authorList>
    </citation>
    <scope>NUCLEOTIDE SEQUENCE [LARGE SCALE GENOMIC DNA]</scope>
    <source>
        <strain evidence="4 5">EXF-2481</strain>
    </source>
</reference>
<evidence type="ECO:0000256" key="3">
    <source>
        <dbReference type="SAM" id="MobiDB-lite"/>
    </source>
</evidence>
<sequence length="835" mass="91565">MPPSRDEEPHRRKRSYDRDSPKATSRDKDSKERLKSSARKTSTRRRSDASREYSPSRQDKSTLSERSSKKVTMSIPEMERRSSIGEKRPQSYPNFSKAHSREAVAPASTGSTDVHDQRPRTPADTAHGPSRVPPSPPLTAEEADLRRAKSGNNVRSHTDRVKSEAALNSRRSMDNGLRVNMTGSAASSRRPSPSSVSEASAPSTGSTKYKAPSQPASTVSQTTIDSQATSIAPERKPPSRPPPVSVGQHSSPQSRPDSSPRTPTSQDAALPSHPHRPKSTPGIDVFPAAFSPRSAHLDAVAMPPPPPPPPMVFSHDTPRVDYLLQNGGLPYLISKSIVPPANDQPVQSYAQYQSPRIPSAIDVQHIFAPVSGRLEDIGKVLGKSGSLAVATGYRSVARRLLDRLEAVFARSISHERCQCVLCLKTAETTLSDDEDTGISWGEILEYVAGRRELPQWPPFSLSSDTPGFNLSGVEPMQKLDPDVPDEYRAHYIKQNAKTKRSVQDWLVRQPDAPSSPPQEVDDETLTFAILTHIEPERRPLFAALMKGLSTLPASRTPTPANEPKNEVLAKTAAALQRLYRLPQLPRDPECTIYLLNNPQLHSMLATLAAVSAGEWDILVSGRFDGFLWSGAEAVPPSAAYGSTMGPMSRTTTPFSGGVPSRNTTPFSPLRNVMSPDHTTNMFPSRGTTPAPGMPGGAPAPVQMDEETEIAVLAQMEREIYRGMEALEDQFEELHRQAEAVRQRLRERSAGLAMAAKARRGSMASDIGVRIGTPGGPWDDEQQSIFDDGRSELAPDDSASNIDFGRKRRSKRHERRTPAVPEEDEEVERDFGRRRR</sequence>
<evidence type="ECO:0000256" key="2">
    <source>
        <dbReference type="ARBA" id="ARBA00023242"/>
    </source>
</evidence>
<feature type="compositionally biased region" description="Basic and acidic residues" evidence="3">
    <location>
        <begin position="57"/>
        <end position="68"/>
    </location>
</feature>
<evidence type="ECO:0008006" key="6">
    <source>
        <dbReference type="Google" id="ProtNLM"/>
    </source>
</evidence>
<dbReference type="EMBL" id="KL584766">
    <property type="protein sequence ID" value="KEQ93362.1"/>
    <property type="molecule type" value="Genomic_DNA"/>
</dbReference>
<feature type="region of interest" description="Disordered" evidence="3">
    <location>
        <begin position="650"/>
        <end position="675"/>
    </location>
</feature>
<feature type="compositionally biased region" description="Polar residues" evidence="3">
    <location>
        <begin position="214"/>
        <end position="230"/>
    </location>
</feature>
<dbReference type="GO" id="GO:0005634">
    <property type="term" value="C:nucleus"/>
    <property type="evidence" value="ECO:0007669"/>
    <property type="project" value="UniProtKB-SubCell"/>
</dbReference>
<feature type="compositionally biased region" description="Polar residues" evidence="3">
    <location>
        <begin position="650"/>
        <end position="666"/>
    </location>
</feature>
<dbReference type="GeneID" id="25367052"/>
<dbReference type="HOGENOM" id="CLU_008691_0_0_1"/>
<feature type="region of interest" description="Disordered" evidence="3">
    <location>
        <begin position="761"/>
        <end position="835"/>
    </location>
</feature>
<dbReference type="PANTHER" id="PTHR15074:SF5">
    <property type="entry name" value="5-METHYLCYTOSINE G_T MISMATCH-SPECIFIC DNA GLYCOSYLASE"/>
    <property type="match status" value="1"/>
</dbReference>